<gene>
    <name evidence="1" type="ORF">AZE42_03360</name>
</gene>
<evidence type="ECO:0000313" key="1">
    <source>
        <dbReference type="EMBL" id="OJA08569.1"/>
    </source>
</evidence>
<sequence>MSLDEAAVEHVGTIAGLTRVWKQKTTEEDILTHDLADFADIVHELSTVFDLGNADNTLFNIFWHPDDPELMGFNRPGSFLEPCTLHQEM</sequence>
<evidence type="ECO:0000313" key="2">
    <source>
        <dbReference type="Proteomes" id="UP000183567"/>
    </source>
</evidence>
<comment type="caution">
    <text evidence="1">The sequence shown here is derived from an EMBL/GenBank/DDBJ whole genome shotgun (WGS) entry which is preliminary data.</text>
</comment>
<dbReference type="EMBL" id="LVVM01006278">
    <property type="protein sequence ID" value="OJA08569.1"/>
    <property type="molecule type" value="Genomic_DNA"/>
</dbReference>
<dbReference type="Proteomes" id="UP000183567">
    <property type="component" value="Unassembled WGS sequence"/>
</dbReference>
<name>A0A1J8Q4D1_9AGAM</name>
<protein>
    <submittedName>
        <fullName evidence="1">Uncharacterized protein</fullName>
    </submittedName>
</protein>
<accession>A0A1J8Q4D1</accession>
<organism evidence="1 2">
    <name type="scientific">Rhizopogon vesiculosus</name>
    <dbReference type="NCBI Taxonomy" id="180088"/>
    <lineage>
        <taxon>Eukaryota</taxon>
        <taxon>Fungi</taxon>
        <taxon>Dikarya</taxon>
        <taxon>Basidiomycota</taxon>
        <taxon>Agaricomycotina</taxon>
        <taxon>Agaricomycetes</taxon>
        <taxon>Agaricomycetidae</taxon>
        <taxon>Boletales</taxon>
        <taxon>Suillineae</taxon>
        <taxon>Rhizopogonaceae</taxon>
        <taxon>Rhizopogon</taxon>
    </lineage>
</organism>
<keyword evidence="2" id="KW-1185">Reference proteome</keyword>
<proteinExistence type="predicted"/>
<dbReference type="OrthoDB" id="10031156at2759"/>
<dbReference type="AlphaFoldDB" id="A0A1J8Q4D1"/>
<reference evidence="1 2" key="1">
    <citation type="submission" date="2016-03" db="EMBL/GenBank/DDBJ databases">
        <title>Comparative genomics of the ectomycorrhizal sister species Rhizopogon vinicolor and Rhizopogon vesiculosus (Basidiomycota: Boletales) reveals a divergence of the mating type B locus.</title>
        <authorList>
            <person name="Mujic A.B."/>
            <person name="Kuo A."/>
            <person name="Tritt A."/>
            <person name="Lipzen A."/>
            <person name="Chen C."/>
            <person name="Johnson J."/>
            <person name="Sharma A."/>
            <person name="Barry K."/>
            <person name="Grigoriev I.V."/>
            <person name="Spatafora J.W."/>
        </authorList>
    </citation>
    <scope>NUCLEOTIDE SEQUENCE [LARGE SCALE GENOMIC DNA]</scope>
    <source>
        <strain evidence="1 2">AM-OR11-056</strain>
    </source>
</reference>